<keyword evidence="7" id="KW-1185">Reference proteome</keyword>
<evidence type="ECO:0000313" key="7">
    <source>
        <dbReference type="Proteomes" id="UP001139502"/>
    </source>
</evidence>
<feature type="domain" description="Glycosyltransferase subfamily 4-like N-terminal" evidence="5">
    <location>
        <begin position="31"/>
        <end position="214"/>
    </location>
</feature>
<evidence type="ECO:0000256" key="3">
    <source>
        <dbReference type="ARBA" id="ARBA00022679"/>
    </source>
</evidence>
<evidence type="ECO:0000313" key="6">
    <source>
        <dbReference type="EMBL" id="MCP3424888.1"/>
    </source>
</evidence>
<comment type="caution">
    <text evidence="6">The sequence shown here is derived from an EMBL/GenBank/DDBJ whole genome shotgun (WGS) entry which is preliminary data.</text>
</comment>
<organism evidence="6 7">
    <name type="scientific">Rothia santali</name>
    <dbReference type="NCBI Taxonomy" id="2949643"/>
    <lineage>
        <taxon>Bacteria</taxon>
        <taxon>Bacillati</taxon>
        <taxon>Actinomycetota</taxon>
        <taxon>Actinomycetes</taxon>
        <taxon>Micrococcales</taxon>
        <taxon>Micrococcaceae</taxon>
        <taxon>Rothia</taxon>
    </lineage>
</organism>
<dbReference type="SUPFAM" id="SSF53756">
    <property type="entry name" value="UDP-Glycosyltransferase/glycogen phosphorylase"/>
    <property type="match status" value="1"/>
</dbReference>
<reference evidence="6" key="1">
    <citation type="submission" date="2022-06" db="EMBL/GenBank/DDBJ databases">
        <title>Rothia sp. isolated from sandalwood seedling.</title>
        <authorList>
            <person name="Tuikhar N."/>
            <person name="Kirdat K."/>
            <person name="Thorat V."/>
            <person name="Swetha P."/>
            <person name="Padma S."/>
            <person name="Sundararaj R."/>
            <person name="Yadav A."/>
        </authorList>
    </citation>
    <scope>NUCLEOTIDE SEQUENCE</scope>
    <source>
        <strain evidence="6">AR01</strain>
    </source>
</reference>
<dbReference type="InterPro" id="IPR001296">
    <property type="entry name" value="Glyco_trans_1"/>
</dbReference>
<dbReference type="GO" id="GO:1901137">
    <property type="term" value="P:carbohydrate derivative biosynthetic process"/>
    <property type="evidence" value="ECO:0007669"/>
    <property type="project" value="UniProtKB-ARBA"/>
</dbReference>
<feature type="domain" description="Glycosyl transferase family 1" evidence="4">
    <location>
        <begin position="229"/>
        <end position="387"/>
    </location>
</feature>
<dbReference type="EMBL" id="JANAFB010000003">
    <property type="protein sequence ID" value="MCP3424888.1"/>
    <property type="molecule type" value="Genomic_DNA"/>
</dbReference>
<dbReference type="PANTHER" id="PTHR45947">
    <property type="entry name" value="SULFOQUINOVOSYL TRANSFERASE SQD2"/>
    <property type="match status" value="1"/>
</dbReference>
<dbReference type="PANTHER" id="PTHR45947:SF3">
    <property type="entry name" value="SULFOQUINOVOSYL TRANSFERASE SQD2"/>
    <property type="match status" value="1"/>
</dbReference>
<dbReference type="Proteomes" id="UP001139502">
    <property type="component" value="Unassembled WGS sequence"/>
</dbReference>
<gene>
    <name evidence="6" type="ORF">NBM05_02300</name>
</gene>
<keyword evidence="3 6" id="KW-0808">Transferase</keyword>
<name>A0A9X2HIJ2_9MICC</name>
<evidence type="ECO:0000256" key="1">
    <source>
        <dbReference type="ARBA" id="ARBA00021292"/>
    </source>
</evidence>
<dbReference type="RefSeq" id="WP_254164838.1">
    <property type="nucleotide sequence ID" value="NZ_JANAFB010000003.1"/>
</dbReference>
<dbReference type="Pfam" id="PF13579">
    <property type="entry name" value="Glyco_trans_4_4"/>
    <property type="match status" value="1"/>
</dbReference>
<protein>
    <recommendedName>
        <fullName evidence="1">D-inositol 3-phosphate glycosyltransferase</fullName>
    </recommendedName>
</protein>
<evidence type="ECO:0000259" key="4">
    <source>
        <dbReference type="Pfam" id="PF00534"/>
    </source>
</evidence>
<dbReference type="InterPro" id="IPR028098">
    <property type="entry name" value="Glyco_trans_4-like_N"/>
</dbReference>
<dbReference type="Gene3D" id="3.40.50.2000">
    <property type="entry name" value="Glycogen Phosphorylase B"/>
    <property type="match status" value="2"/>
</dbReference>
<accession>A0A9X2HIJ2</accession>
<dbReference type="AlphaFoldDB" id="A0A9X2HIJ2"/>
<keyword evidence="2 6" id="KW-0328">Glycosyltransferase</keyword>
<proteinExistence type="predicted"/>
<dbReference type="Pfam" id="PF00534">
    <property type="entry name" value="Glycos_transf_1"/>
    <property type="match status" value="1"/>
</dbReference>
<sequence>MSSSESGRGRVVHVISMHTSPLAQPGHGDAGGMNVYIGQLSRALARAGVGVEAFTLLTSAPEGSDAARAAHRTVEVSPGYRVHELYLPEAEGAGKEAMADLTEAFGRACAGHARRLPPPDVVHAHYWLSGRAAEAYLAARGGRVPLVSVLHTSALVKNLGAGPRERPEPEARVRGEREVIAASAALIVNTEAEAEQMVRLYGARPERTRVVPPGVDASVFRPGPRRPADGRFRVLFAGRPQPLKGPEILLRAVALARPEVPGIELEVRGSAGAGYLAELRELARSLEVDDVVRFYPATTSADLAAAFRDADAVACPSSSETFGLVALEAQACGAVVLGSDVSGLRAALDEGRSGILVEHREPEAWARALAAVAADPGRRERLSAAAIAHAHGLTWDDAARRTLAVYAGLLEGR</sequence>
<evidence type="ECO:0000259" key="5">
    <source>
        <dbReference type="Pfam" id="PF13579"/>
    </source>
</evidence>
<dbReference type="GO" id="GO:0016757">
    <property type="term" value="F:glycosyltransferase activity"/>
    <property type="evidence" value="ECO:0007669"/>
    <property type="project" value="UniProtKB-KW"/>
</dbReference>
<dbReference type="InterPro" id="IPR050194">
    <property type="entry name" value="Glycosyltransferase_grp1"/>
</dbReference>
<evidence type="ECO:0000256" key="2">
    <source>
        <dbReference type="ARBA" id="ARBA00022676"/>
    </source>
</evidence>